<dbReference type="EMBL" id="JACRWD010000003">
    <property type="protein sequence ID" value="MBC6004092.1"/>
    <property type="molecule type" value="Genomic_DNA"/>
</dbReference>
<comment type="caution">
    <text evidence="1">The sequence shown here is derived from an EMBL/GenBank/DDBJ whole genome shotgun (WGS) entry which is preliminary data.</text>
</comment>
<evidence type="ECO:0000313" key="2">
    <source>
        <dbReference type="Proteomes" id="UP000611796"/>
    </source>
</evidence>
<organism evidence="1 2">
    <name type="scientific">Paeniclostridium hominis</name>
    <dbReference type="NCBI Taxonomy" id="2764329"/>
    <lineage>
        <taxon>Bacteria</taxon>
        <taxon>Bacillati</taxon>
        <taxon>Bacillota</taxon>
        <taxon>Clostridia</taxon>
        <taxon>Peptostreptococcales</taxon>
        <taxon>Peptostreptococcaceae</taxon>
        <taxon>Paeniclostridium</taxon>
    </lineage>
</organism>
<proteinExistence type="predicted"/>
<keyword evidence="2" id="KW-1185">Reference proteome</keyword>
<sequence>MQNNNNQLTKSVELEEQLCNFTIEYTIIQLKKLITKASEEERNFDENLIKDLKEITFSYNYIDEVEELELDFPLHNKKQDLTEFLNKIKDSKNLTQKERYLAQVYDAYSNYCDKCGSRYDYLNHEELRKYLLTKILSFDNIDNSSVISNEISSVVNVWISTLNNFNPNNKNNLSDEFQKELANL</sequence>
<name>A0ABR7K4Q9_9FIRM</name>
<evidence type="ECO:0000313" key="1">
    <source>
        <dbReference type="EMBL" id="MBC6004092.1"/>
    </source>
</evidence>
<protein>
    <submittedName>
        <fullName evidence="1">Uncharacterized protein</fullName>
    </submittedName>
</protein>
<gene>
    <name evidence="1" type="ORF">H8891_09785</name>
</gene>
<reference evidence="1 2" key="1">
    <citation type="submission" date="2020-08" db="EMBL/GenBank/DDBJ databases">
        <authorList>
            <person name="Liu C."/>
            <person name="Sun Q."/>
        </authorList>
    </citation>
    <scope>NUCLEOTIDE SEQUENCE [LARGE SCALE GENOMIC DNA]</scope>
    <source>
        <strain evidence="1 2">NSJ-45</strain>
    </source>
</reference>
<dbReference type="Proteomes" id="UP000611796">
    <property type="component" value="Unassembled WGS sequence"/>
</dbReference>
<accession>A0ABR7K4Q9</accession>
<dbReference type="RefSeq" id="WP_187006312.1">
    <property type="nucleotide sequence ID" value="NZ_JACRWD010000003.1"/>
</dbReference>